<dbReference type="Gene3D" id="1.10.10.60">
    <property type="entry name" value="Homeodomain-like"/>
    <property type="match status" value="1"/>
</dbReference>
<evidence type="ECO:0000256" key="2">
    <source>
        <dbReference type="ARBA" id="ARBA00023125"/>
    </source>
</evidence>
<dbReference type="GO" id="GO:0003677">
    <property type="term" value="F:DNA binding"/>
    <property type="evidence" value="ECO:0007669"/>
    <property type="project" value="UniProtKB-UniRule"/>
</dbReference>
<dbReference type="PANTHER" id="PTHR47506">
    <property type="entry name" value="TRANSCRIPTIONAL REGULATORY PROTEIN"/>
    <property type="match status" value="1"/>
</dbReference>
<proteinExistence type="predicted"/>
<protein>
    <submittedName>
        <fullName evidence="6">TetR family transcriptional regulator</fullName>
    </submittedName>
</protein>
<evidence type="ECO:0000313" key="7">
    <source>
        <dbReference type="Proteomes" id="UP000320653"/>
    </source>
</evidence>
<evidence type="ECO:0000256" key="4">
    <source>
        <dbReference type="PROSITE-ProRule" id="PRU00335"/>
    </source>
</evidence>
<evidence type="ECO:0000313" key="6">
    <source>
        <dbReference type="EMBL" id="TWF48024.1"/>
    </source>
</evidence>
<feature type="DNA-binding region" description="H-T-H motif" evidence="4">
    <location>
        <begin position="29"/>
        <end position="48"/>
    </location>
</feature>
<feature type="domain" description="HTH tetR-type" evidence="5">
    <location>
        <begin position="6"/>
        <end position="66"/>
    </location>
</feature>
<organism evidence="6 7">
    <name type="scientific">Neorhizobium alkalisoli</name>
    <dbReference type="NCBI Taxonomy" id="528178"/>
    <lineage>
        <taxon>Bacteria</taxon>
        <taxon>Pseudomonadati</taxon>
        <taxon>Pseudomonadota</taxon>
        <taxon>Alphaproteobacteria</taxon>
        <taxon>Hyphomicrobiales</taxon>
        <taxon>Rhizobiaceae</taxon>
        <taxon>Rhizobium/Agrobacterium group</taxon>
        <taxon>Neorhizobium</taxon>
    </lineage>
</organism>
<evidence type="ECO:0000256" key="1">
    <source>
        <dbReference type="ARBA" id="ARBA00023015"/>
    </source>
</evidence>
<reference evidence="6 7" key="1">
    <citation type="submission" date="2019-06" db="EMBL/GenBank/DDBJ databases">
        <title>Sorghum-associated microbial communities from plants grown in Nebraska, USA.</title>
        <authorList>
            <person name="Schachtman D."/>
        </authorList>
    </citation>
    <scope>NUCLEOTIDE SEQUENCE [LARGE SCALE GENOMIC DNA]</scope>
    <source>
        <strain evidence="6 7">1225</strain>
    </source>
</reference>
<dbReference type="PANTHER" id="PTHR47506:SF1">
    <property type="entry name" value="HTH-TYPE TRANSCRIPTIONAL REGULATOR YJDC"/>
    <property type="match status" value="1"/>
</dbReference>
<keyword evidence="3" id="KW-0804">Transcription</keyword>
<evidence type="ECO:0000259" key="5">
    <source>
        <dbReference type="PROSITE" id="PS50977"/>
    </source>
</evidence>
<dbReference type="OrthoDB" id="9795242at2"/>
<accession>A0A561QCC3</accession>
<comment type="caution">
    <text evidence="6">The sequence shown here is derived from an EMBL/GenBank/DDBJ whole genome shotgun (WGS) entry which is preliminary data.</text>
</comment>
<dbReference type="InterPro" id="IPR009057">
    <property type="entry name" value="Homeodomain-like_sf"/>
</dbReference>
<name>A0A561QCC3_9HYPH</name>
<keyword evidence="2 4" id="KW-0238">DNA-binding</keyword>
<gene>
    <name evidence="6" type="ORF">FHW37_10987</name>
</gene>
<evidence type="ECO:0000256" key="3">
    <source>
        <dbReference type="ARBA" id="ARBA00023163"/>
    </source>
</evidence>
<dbReference type="Pfam" id="PF00440">
    <property type="entry name" value="TetR_N"/>
    <property type="match status" value="1"/>
</dbReference>
<sequence length="189" mass="20804">MARPKKFNRETVLDKAIPVFWRFGLAGTNVQQLEAATGVNKSGLYSEFENKDDMFVEALKRYLETGPALRILANIPLGLGNIEQFLSLAPAFSGDYAGCLSVNSTRDIALLPNAAVRLISDFNETRMAGIRSNVKAVFPDDQVEDVCDLIWTFFSGICIDANLKADVGAHRNRVRAFMRLLQSSATGGR</sequence>
<dbReference type="RefSeq" id="WP_145641782.1">
    <property type="nucleotide sequence ID" value="NZ_VIWP01000009.1"/>
</dbReference>
<keyword evidence="1" id="KW-0805">Transcription regulation</keyword>
<dbReference type="Proteomes" id="UP000320653">
    <property type="component" value="Unassembled WGS sequence"/>
</dbReference>
<dbReference type="SUPFAM" id="SSF46689">
    <property type="entry name" value="Homeodomain-like"/>
    <property type="match status" value="1"/>
</dbReference>
<dbReference type="EMBL" id="VIWP01000009">
    <property type="protein sequence ID" value="TWF48024.1"/>
    <property type="molecule type" value="Genomic_DNA"/>
</dbReference>
<keyword evidence="7" id="KW-1185">Reference proteome</keyword>
<dbReference type="AlphaFoldDB" id="A0A561QCC3"/>
<dbReference type="InterPro" id="IPR001647">
    <property type="entry name" value="HTH_TetR"/>
</dbReference>
<dbReference type="PROSITE" id="PS50977">
    <property type="entry name" value="HTH_TETR_2"/>
    <property type="match status" value="1"/>
</dbReference>